<gene>
    <name evidence="1" type="ORF">SNAT2548_LOCUS10903</name>
</gene>
<name>A0A812LI42_9DINO</name>
<protein>
    <submittedName>
        <fullName evidence="1">Uncharacterized protein</fullName>
    </submittedName>
</protein>
<dbReference type="AlphaFoldDB" id="A0A812LI42"/>
<reference evidence="1" key="1">
    <citation type="submission" date="2021-02" db="EMBL/GenBank/DDBJ databases">
        <authorList>
            <person name="Dougan E. K."/>
            <person name="Rhodes N."/>
            <person name="Thang M."/>
            <person name="Chan C."/>
        </authorList>
    </citation>
    <scope>NUCLEOTIDE SEQUENCE</scope>
</reference>
<accession>A0A812LI42</accession>
<proteinExistence type="predicted"/>
<keyword evidence="2" id="KW-1185">Reference proteome</keyword>
<organism evidence="1 2">
    <name type="scientific">Symbiodinium natans</name>
    <dbReference type="NCBI Taxonomy" id="878477"/>
    <lineage>
        <taxon>Eukaryota</taxon>
        <taxon>Sar</taxon>
        <taxon>Alveolata</taxon>
        <taxon>Dinophyceae</taxon>
        <taxon>Suessiales</taxon>
        <taxon>Symbiodiniaceae</taxon>
        <taxon>Symbiodinium</taxon>
    </lineage>
</organism>
<feature type="non-terminal residue" evidence="1">
    <location>
        <position position="127"/>
    </location>
</feature>
<evidence type="ECO:0000313" key="1">
    <source>
        <dbReference type="EMBL" id="CAE7241384.1"/>
    </source>
</evidence>
<comment type="caution">
    <text evidence="1">The sequence shown here is derived from an EMBL/GenBank/DDBJ whole genome shotgun (WGS) entry which is preliminary data.</text>
</comment>
<dbReference type="Proteomes" id="UP000604046">
    <property type="component" value="Unassembled WGS sequence"/>
</dbReference>
<evidence type="ECO:0000313" key="2">
    <source>
        <dbReference type="Proteomes" id="UP000604046"/>
    </source>
</evidence>
<dbReference type="EMBL" id="CAJNDS010000936">
    <property type="protein sequence ID" value="CAE7241384.1"/>
    <property type="molecule type" value="Genomic_DNA"/>
</dbReference>
<sequence>MATPFRAKAASAMLDTGTKFRVLGGRGKSKAKAVNKTSGRCIDVQDWMGRMADLPRIMSVTQAIFLQLETPCHEALLRVALELALDSEARRSFAWTASWYHDDAKREWFRHKVKEKLHRVFRMLEVP</sequence>